<dbReference type="RefSeq" id="WP_262596667.1">
    <property type="nucleotide sequence ID" value="NZ_CP103300.1"/>
</dbReference>
<dbReference type="SUPFAM" id="SSF56112">
    <property type="entry name" value="Protein kinase-like (PK-like)"/>
    <property type="match status" value="1"/>
</dbReference>
<keyword evidence="3" id="KW-1185">Reference proteome</keyword>
<dbReference type="SMART" id="SM00220">
    <property type="entry name" value="S_TKc"/>
    <property type="match status" value="1"/>
</dbReference>
<name>A0ABY6GQB2_9GAMM</name>
<evidence type="ECO:0000313" key="3">
    <source>
        <dbReference type="Proteomes" id="UP001163255"/>
    </source>
</evidence>
<dbReference type="Proteomes" id="UP001163255">
    <property type="component" value="Chromosome"/>
</dbReference>
<feature type="domain" description="Protein kinase" evidence="1">
    <location>
        <begin position="16"/>
        <end position="345"/>
    </location>
</feature>
<protein>
    <recommendedName>
        <fullName evidence="1">Protein kinase domain-containing protein</fullName>
    </recommendedName>
</protein>
<dbReference type="InterPro" id="IPR011009">
    <property type="entry name" value="Kinase-like_dom_sf"/>
</dbReference>
<proteinExistence type="predicted"/>
<accession>A0ABY6GQB2</accession>
<reference evidence="2" key="1">
    <citation type="submission" date="2022-10" db="EMBL/GenBank/DDBJ databases">
        <title>Completed Genome Sequence of two octocoral isolated bacterium, Endozoicomonas euniceicola EF212T and Endozoicomonas gorgoniicola PS125T.</title>
        <authorList>
            <person name="Chiou Y.-J."/>
            <person name="Chen Y.-H."/>
        </authorList>
    </citation>
    <scope>NUCLEOTIDE SEQUENCE</scope>
    <source>
        <strain evidence="2">EF212</strain>
    </source>
</reference>
<dbReference type="Pfam" id="PF06293">
    <property type="entry name" value="Kdo"/>
    <property type="match status" value="1"/>
</dbReference>
<dbReference type="Gene3D" id="1.10.510.10">
    <property type="entry name" value="Transferase(Phosphotransferase) domain 1"/>
    <property type="match status" value="1"/>
</dbReference>
<sequence length="498" mass="56732">MSDIVRIALSDGNYIEYVDELIGSGAMKDVYFTPCKTKVVAFYRDPQGAAARDRLEMITGVYRERIFNAQGGDYWKDMFCWPEKIVEHEGKLGLVMPVYPKHFFFEFGSVNDDMLGIRGKEKQGKWYASSNNQTKFLDPRERGNWLNYLQICLKISRTVRRMHAAGLAHSDLSYKNVLVAPTLAQTCVIDVDGLVVPGKYPPDVVGTPDFIAPECVATAHLDKDDPLRALPSIQTDRHALAVLIYQYLLLRHPLRGDKVHALDPHEDETLAMGEKALFIEHPDNPGNRIKLDDVRDSELPWKDIGKLPYTITGPYLSKLFERSFIDGLHNPNSRPTADEWEAALIKTLDLIQPCENGCCSQSWYIFDNTTSPACPFCSTKYKGQLPVLNLYSSRDGKSFKPDNHRLMVYRDQSLFPYHVNRQLVPNERLADEHKKRVGYFIYHNDKWLLVNENIPELTDAANKRLIPLGGHIELRDNLQLLCSKKPGGRLFVVQLVHG</sequence>
<dbReference type="InterPro" id="IPR000719">
    <property type="entry name" value="Prot_kinase_dom"/>
</dbReference>
<dbReference type="PROSITE" id="PS50011">
    <property type="entry name" value="PROTEIN_KINASE_DOM"/>
    <property type="match status" value="1"/>
</dbReference>
<organism evidence="2 3">
    <name type="scientific">Endozoicomonas euniceicola</name>
    <dbReference type="NCBI Taxonomy" id="1234143"/>
    <lineage>
        <taxon>Bacteria</taxon>
        <taxon>Pseudomonadati</taxon>
        <taxon>Pseudomonadota</taxon>
        <taxon>Gammaproteobacteria</taxon>
        <taxon>Oceanospirillales</taxon>
        <taxon>Endozoicomonadaceae</taxon>
        <taxon>Endozoicomonas</taxon>
    </lineage>
</organism>
<evidence type="ECO:0000313" key="2">
    <source>
        <dbReference type="EMBL" id="UYM14922.1"/>
    </source>
</evidence>
<gene>
    <name evidence="2" type="ORF">NX720_18815</name>
</gene>
<dbReference type="EMBL" id="CP103300">
    <property type="protein sequence ID" value="UYM14922.1"/>
    <property type="molecule type" value="Genomic_DNA"/>
</dbReference>
<evidence type="ECO:0000259" key="1">
    <source>
        <dbReference type="PROSITE" id="PS50011"/>
    </source>
</evidence>